<evidence type="ECO:0000256" key="2">
    <source>
        <dbReference type="ARBA" id="ARBA00012417"/>
    </source>
</evidence>
<reference evidence="14" key="1">
    <citation type="submission" date="2020-10" db="EMBL/GenBank/DDBJ databases">
        <authorList>
            <person name="Gilroy R."/>
        </authorList>
    </citation>
    <scope>NUCLEOTIDE SEQUENCE</scope>
    <source>
        <strain evidence="14">CHK195-11698</strain>
    </source>
</reference>
<dbReference type="EMBL" id="DVMJ01000101">
    <property type="protein sequence ID" value="HIU14598.1"/>
    <property type="molecule type" value="Genomic_DNA"/>
</dbReference>
<dbReference type="NCBIfam" id="NF004046">
    <property type="entry name" value="PRK05563.1"/>
    <property type="match status" value="1"/>
</dbReference>
<dbReference type="GO" id="GO:0008408">
    <property type="term" value="F:3'-5' exonuclease activity"/>
    <property type="evidence" value="ECO:0007669"/>
    <property type="project" value="InterPro"/>
</dbReference>
<comment type="similarity">
    <text evidence="1">Belongs to the DnaX/STICHEL family.</text>
</comment>
<gene>
    <name evidence="14" type="primary">dnaX</name>
    <name evidence="14" type="ORF">IAD15_11125</name>
</gene>
<keyword evidence="4 14" id="KW-0548">Nucleotidyltransferase</keyword>
<comment type="caution">
    <text evidence="14">The sequence shown here is derived from an EMBL/GenBank/DDBJ whole genome shotgun (WGS) entry which is preliminary data.</text>
</comment>
<dbReference type="InterPro" id="IPR003593">
    <property type="entry name" value="AAA+_ATPase"/>
</dbReference>
<reference evidence="14" key="2">
    <citation type="journal article" date="2021" name="PeerJ">
        <title>Extensive microbial diversity within the chicken gut microbiome revealed by metagenomics and culture.</title>
        <authorList>
            <person name="Gilroy R."/>
            <person name="Ravi A."/>
            <person name="Getino M."/>
            <person name="Pursley I."/>
            <person name="Horton D.L."/>
            <person name="Alikhan N.F."/>
            <person name="Baker D."/>
            <person name="Gharbi K."/>
            <person name="Hall N."/>
            <person name="Watson M."/>
            <person name="Adriaenssens E.M."/>
            <person name="Foster-Nyarko E."/>
            <person name="Jarju S."/>
            <person name="Secka A."/>
            <person name="Antonio M."/>
            <person name="Oren A."/>
            <person name="Chaudhuri R.R."/>
            <person name="La Ragione R."/>
            <person name="Hildebrand F."/>
            <person name="Pallen M.J."/>
        </authorList>
    </citation>
    <scope>NUCLEOTIDE SEQUENCE</scope>
    <source>
        <strain evidence="14">CHK195-11698</strain>
    </source>
</reference>
<organism evidence="14 15">
    <name type="scientific">Candidatus Fimiplasma intestinipullorum</name>
    <dbReference type="NCBI Taxonomy" id="2840825"/>
    <lineage>
        <taxon>Bacteria</taxon>
        <taxon>Bacillati</taxon>
        <taxon>Bacillota</taxon>
        <taxon>Clostridia</taxon>
        <taxon>Eubacteriales</taxon>
        <taxon>Candidatus Fimiplasma</taxon>
    </lineage>
</organism>
<dbReference type="PANTHER" id="PTHR11669:SF0">
    <property type="entry name" value="PROTEIN STICHEL-LIKE 2"/>
    <property type="match status" value="1"/>
</dbReference>
<proteinExistence type="inferred from homology"/>
<dbReference type="InterPro" id="IPR012763">
    <property type="entry name" value="DNA_pol_III_sug/sutau_N"/>
</dbReference>
<dbReference type="CDD" id="cd18137">
    <property type="entry name" value="HLD_clamp_pol_III_gamma_tau"/>
    <property type="match status" value="1"/>
</dbReference>
<evidence type="ECO:0000256" key="1">
    <source>
        <dbReference type="ARBA" id="ARBA00006360"/>
    </source>
</evidence>
<evidence type="ECO:0000313" key="15">
    <source>
        <dbReference type="Proteomes" id="UP000824175"/>
    </source>
</evidence>
<evidence type="ECO:0000256" key="7">
    <source>
        <dbReference type="ARBA" id="ARBA00022741"/>
    </source>
</evidence>
<keyword evidence="9" id="KW-0067">ATP-binding</keyword>
<evidence type="ECO:0000256" key="11">
    <source>
        <dbReference type="ARBA" id="ARBA00049244"/>
    </source>
</evidence>
<dbReference type="AlphaFoldDB" id="A0A9D1HQC4"/>
<dbReference type="Gene3D" id="1.10.8.60">
    <property type="match status" value="1"/>
</dbReference>
<evidence type="ECO:0000259" key="13">
    <source>
        <dbReference type="SMART" id="SM00382"/>
    </source>
</evidence>
<dbReference type="InterPro" id="IPR022754">
    <property type="entry name" value="DNA_pol_III_gamma-3"/>
</dbReference>
<dbReference type="InterPro" id="IPR008921">
    <property type="entry name" value="DNA_pol3_clamp-load_cplx_C"/>
</dbReference>
<feature type="domain" description="AAA+ ATPase" evidence="13">
    <location>
        <begin position="37"/>
        <end position="179"/>
    </location>
</feature>
<evidence type="ECO:0000256" key="9">
    <source>
        <dbReference type="ARBA" id="ARBA00022840"/>
    </source>
</evidence>
<dbReference type="Pfam" id="PF22608">
    <property type="entry name" value="DNAX_ATPase_lid"/>
    <property type="match status" value="1"/>
</dbReference>
<keyword evidence="8" id="KW-0862">Zinc</keyword>
<keyword evidence="5" id="KW-0235">DNA replication</keyword>
<dbReference type="Gene3D" id="3.40.50.300">
    <property type="entry name" value="P-loop containing nucleotide triphosphate hydrolases"/>
    <property type="match status" value="1"/>
</dbReference>
<evidence type="ECO:0000256" key="8">
    <source>
        <dbReference type="ARBA" id="ARBA00022833"/>
    </source>
</evidence>
<accession>A0A9D1HQC4</accession>
<keyword evidence="10" id="KW-0239">DNA-directed DNA polymerase</keyword>
<dbReference type="GO" id="GO:0003677">
    <property type="term" value="F:DNA binding"/>
    <property type="evidence" value="ECO:0007669"/>
    <property type="project" value="InterPro"/>
</dbReference>
<dbReference type="InterPro" id="IPR004622">
    <property type="entry name" value="DNA_pol_HolB"/>
</dbReference>
<dbReference type="GO" id="GO:0006261">
    <property type="term" value="P:DNA-templated DNA replication"/>
    <property type="evidence" value="ECO:0007669"/>
    <property type="project" value="TreeGrafter"/>
</dbReference>
<dbReference type="Proteomes" id="UP000824175">
    <property type="component" value="Unassembled WGS sequence"/>
</dbReference>
<evidence type="ECO:0000256" key="3">
    <source>
        <dbReference type="ARBA" id="ARBA00022679"/>
    </source>
</evidence>
<dbReference type="InterPro" id="IPR050238">
    <property type="entry name" value="DNA_Rep/Repair_Clamp_Loader"/>
</dbReference>
<dbReference type="Pfam" id="PF13177">
    <property type="entry name" value="DNA_pol3_delta2"/>
    <property type="match status" value="1"/>
</dbReference>
<evidence type="ECO:0000256" key="10">
    <source>
        <dbReference type="ARBA" id="ARBA00022932"/>
    </source>
</evidence>
<evidence type="ECO:0000256" key="5">
    <source>
        <dbReference type="ARBA" id="ARBA00022705"/>
    </source>
</evidence>
<dbReference type="NCBIfam" id="TIGR00678">
    <property type="entry name" value="holB"/>
    <property type="match status" value="1"/>
</dbReference>
<dbReference type="SMART" id="SM00382">
    <property type="entry name" value="AAA"/>
    <property type="match status" value="1"/>
</dbReference>
<comment type="catalytic activity">
    <reaction evidence="11">
        <text>DNA(n) + a 2'-deoxyribonucleoside 5'-triphosphate = DNA(n+1) + diphosphate</text>
        <dbReference type="Rhea" id="RHEA:22508"/>
        <dbReference type="Rhea" id="RHEA-COMP:17339"/>
        <dbReference type="Rhea" id="RHEA-COMP:17340"/>
        <dbReference type="ChEBI" id="CHEBI:33019"/>
        <dbReference type="ChEBI" id="CHEBI:61560"/>
        <dbReference type="ChEBI" id="CHEBI:173112"/>
        <dbReference type="EC" id="2.7.7.7"/>
    </reaction>
</comment>
<dbReference type="GO" id="GO:0005524">
    <property type="term" value="F:ATP binding"/>
    <property type="evidence" value="ECO:0007669"/>
    <property type="project" value="UniProtKB-KW"/>
</dbReference>
<sequence length="451" mass="51121">MAYRALYRAYRPQDFEHFAGQKHITKTLENAIKENRISHAYLFCGPRGTGKTSTAKILAKAINCENAHDGKPCNVCDNCVAITNGEHPDIVEIDAASNNGVDEVRDLIEKVKYAPIRAKYKVYIIDEVHMMSPGAFNALLKTLEEPPAHVVFILATTEPQRILPTIISRCQRYDFTKISEKDITDYLEYVMHEEKIDYEIDALALIAQLADGGMRDSLSILEQCLAYSGSRLTVADVNTVYGIISVADQIRFIQNLLTRNMGQVLKDLNSMNEAGTDIKRLTMDLIQILKDVVIYKNTENMDILTVLNEGYLKDLLPYITVEECFKYIDILMDASTHYREATDAKVYFELACMKICNQVHDEVKVKPVSKTPKAAVKSEPKEEVIPIIHDYHDYSNSESHDEIEEETDPSTVEGKQPVEVMNEENVSRETSSPLQTNREQNQIEIDTKDIL</sequence>
<dbReference type="CDD" id="cd00009">
    <property type="entry name" value="AAA"/>
    <property type="match status" value="1"/>
</dbReference>
<dbReference type="PRINTS" id="PR00300">
    <property type="entry name" value="CLPPROTEASEA"/>
</dbReference>
<evidence type="ECO:0000313" key="14">
    <source>
        <dbReference type="EMBL" id="HIU14598.1"/>
    </source>
</evidence>
<keyword evidence="3 14" id="KW-0808">Transferase</keyword>
<keyword evidence="7" id="KW-0547">Nucleotide-binding</keyword>
<dbReference type="PANTHER" id="PTHR11669">
    <property type="entry name" value="REPLICATION FACTOR C / DNA POLYMERASE III GAMMA-TAU SUBUNIT"/>
    <property type="match status" value="1"/>
</dbReference>
<feature type="non-terminal residue" evidence="14">
    <location>
        <position position="451"/>
    </location>
</feature>
<dbReference type="EC" id="2.7.7.7" evidence="2"/>
<keyword evidence="6" id="KW-0479">Metal-binding</keyword>
<dbReference type="InterPro" id="IPR027417">
    <property type="entry name" value="P-loop_NTPase"/>
</dbReference>
<dbReference type="GO" id="GO:0009360">
    <property type="term" value="C:DNA polymerase III complex"/>
    <property type="evidence" value="ECO:0007669"/>
    <property type="project" value="InterPro"/>
</dbReference>
<evidence type="ECO:0000256" key="6">
    <source>
        <dbReference type="ARBA" id="ARBA00022723"/>
    </source>
</evidence>
<dbReference type="FunFam" id="1.10.8.60:FF:000013">
    <property type="entry name" value="DNA polymerase III subunit gamma/tau"/>
    <property type="match status" value="1"/>
</dbReference>
<dbReference type="FunFam" id="3.40.50.300:FF:000014">
    <property type="entry name" value="DNA polymerase III subunit gamma/tau"/>
    <property type="match status" value="1"/>
</dbReference>
<protein>
    <recommendedName>
        <fullName evidence="2">DNA-directed DNA polymerase</fullName>
        <ecNumber evidence="2">2.7.7.7</ecNumber>
    </recommendedName>
</protein>
<name>A0A9D1HQC4_9FIRM</name>
<feature type="region of interest" description="Disordered" evidence="12">
    <location>
        <begin position="396"/>
        <end position="451"/>
    </location>
</feature>
<feature type="compositionally biased region" description="Polar residues" evidence="12">
    <location>
        <begin position="428"/>
        <end position="444"/>
    </location>
</feature>
<dbReference type="GO" id="GO:0003887">
    <property type="term" value="F:DNA-directed DNA polymerase activity"/>
    <property type="evidence" value="ECO:0007669"/>
    <property type="project" value="UniProtKB-KW"/>
</dbReference>
<evidence type="ECO:0000256" key="4">
    <source>
        <dbReference type="ARBA" id="ARBA00022695"/>
    </source>
</evidence>
<dbReference type="Gene3D" id="1.20.272.10">
    <property type="match status" value="1"/>
</dbReference>
<dbReference type="SUPFAM" id="SSF48019">
    <property type="entry name" value="post-AAA+ oligomerization domain-like"/>
    <property type="match status" value="1"/>
</dbReference>
<dbReference type="Pfam" id="PF12169">
    <property type="entry name" value="DNA_pol3_gamma3"/>
    <property type="match status" value="1"/>
</dbReference>
<dbReference type="SUPFAM" id="SSF52540">
    <property type="entry name" value="P-loop containing nucleoside triphosphate hydrolases"/>
    <property type="match status" value="1"/>
</dbReference>
<dbReference type="InterPro" id="IPR045085">
    <property type="entry name" value="HLD_clamp_pol_III_gamma_tau"/>
</dbReference>
<dbReference type="GO" id="GO:0046872">
    <property type="term" value="F:metal ion binding"/>
    <property type="evidence" value="ECO:0007669"/>
    <property type="project" value="UniProtKB-KW"/>
</dbReference>
<evidence type="ECO:0000256" key="12">
    <source>
        <dbReference type="SAM" id="MobiDB-lite"/>
    </source>
</evidence>
<dbReference type="InterPro" id="IPR001270">
    <property type="entry name" value="ClpA/B"/>
</dbReference>
<dbReference type="NCBIfam" id="TIGR02397">
    <property type="entry name" value="dnaX_nterm"/>
    <property type="match status" value="1"/>
</dbReference>